<keyword evidence="1" id="KW-0472">Membrane</keyword>
<organism evidence="2 3">
    <name type="scientific">Rheinheimera soli</name>
    <dbReference type="NCBI Taxonomy" id="443616"/>
    <lineage>
        <taxon>Bacteria</taxon>
        <taxon>Pseudomonadati</taxon>
        <taxon>Pseudomonadota</taxon>
        <taxon>Gammaproteobacteria</taxon>
        <taxon>Chromatiales</taxon>
        <taxon>Chromatiaceae</taxon>
        <taxon>Rheinheimera</taxon>
    </lineage>
</organism>
<feature type="transmembrane region" description="Helical" evidence="1">
    <location>
        <begin position="153"/>
        <end position="170"/>
    </location>
</feature>
<evidence type="ECO:0000313" key="2">
    <source>
        <dbReference type="EMBL" id="MDR7121311.1"/>
    </source>
</evidence>
<dbReference type="Proteomes" id="UP001257909">
    <property type="component" value="Unassembled WGS sequence"/>
</dbReference>
<evidence type="ECO:0000256" key="1">
    <source>
        <dbReference type="SAM" id="Phobius"/>
    </source>
</evidence>
<gene>
    <name evidence="2" type="ORF">J2W69_002253</name>
</gene>
<feature type="transmembrane region" description="Helical" evidence="1">
    <location>
        <begin position="120"/>
        <end position="141"/>
    </location>
</feature>
<sequence>MADNFDFAALTKSWQQQKTPTEQLPNETDLAQATKRQRQQKWLMYGEWLSAVVMLTSACWLAFTMPGWLGYLAAVFLTFGALSTAYIGWTVHRPILAYDNWSSSGLVQFRARACQLTLRYYLYTQLSCVALMLFSGLLWLLEWRKLAEIPTDLLLFYSLVVCPLCLLMMLRLQQKKRQKVTELDQLSNLVDDFQRSE</sequence>
<comment type="caution">
    <text evidence="2">The sequence shown here is derived from an EMBL/GenBank/DDBJ whole genome shotgun (WGS) entry which is preliminary data.</text>
</comment>
<keyword evidence="1" id="KW-1133">Transmembrane helix</keyword>
<feature type="transmembrane region" description="Helical" evidence="1">
    <location>
        <begin position="69"/>
        <end position="89"/>
    </location>
</feature>
<feature type="transmembrane region" description="Helical" evidence="1">
    <location>
        <begin position="42"/>
        <end position="63"/>
    </location>
</feature>
<evidence type="ECO:0000313" key="3">
    <source>
        <dbReference type="Proteomes" id="UP001257909"/>
    </source>
</evidence>
<dbReference type="RefSeq" id="WP_310278218.1">
    <property type="nucleotide sequence ID" value="NZ_JAVDWR010000006.1"/>
</dbReference>
<keyword evidence="3" id="KW-1185">Reference proteome</keyword>
<proteinExistence type="predicted"/>
<protein>
    <submittedName>
        <fullName evidence="2">Uncharacterized protein</fullName>
    </submittedName>
</protein>
<keyword evidence="1" id="KW-0812">Transmembrane</keyword>
<reference evidence="2 3" key="1">
    <citation type="submission" date="2023-07" db="EMBL/GenBank/DDBJ databases">
        <title>Sorghum-associated microbial communities from plants grown in Nebraska, USA.</title>
        <authorList>
            <person name="Schachtman D."/>
        </authorList>
    </citation>
    <scope>NUCLEOTIDE SEQUENCE [LARGE SCALE GENOMIC DNA]</scope>
    <source>
        <strain evidence="2 3">4138</strain>
    </source>
</reference>
<accession>A0ABU1W011</accession>
<name>A0ABU1W011_9GAMM</name>
<dbReference type="EMBL" id="JAVDWR010000006">
    <property type="protein sequence ID" value="MDR7121311.1"/>
    <property type="molecule type" value="Genomic_DNA"/>
</dbReference>